<evidence type="ECO:0000313" key="1">
    <source>
        <dbReference type="EMBL" id="REH36632.1"/>
    </source>
</evidence>
<dbReference type="EMBL" id="QUNR01000004">
    <property type="protein sequence ID" value="REH36632.1"/>
    <property type="molecule type" value="Genomic_DNA"/>
</dbReference>
<sequence length="98" mass="11025">MLLTSNIFSNQAINDDEGITMHEYITVEELATRTTYAKETITRGHIARLLIEGIHFVRPFGGKKKLYIWENIEKEMLGGFNKVTAIPMARGGALNGTR</sequence>
<dbReference type="AlphaFoldDB" id="A0A3E0H0J9"/>
<name>A0A3E0H0J9_9GAMM</name>
<evidence type="ECO:0000313" key="2">
    <source>
        <dbReference type="Proteomes" id="UP000256774"/>
    </source>
</evidence>
<dbReference type="Proteomes" id="UP000256774">
    <property type="component" value="Unassembled WGS sequence"/>
</dbReference>
<accession>A0A3E0H0J9</accession>
<protein>
    <submittedName>
        <fullName evidence="1">Uncharacterized protein</fullName>
    </submittedName>
</protein>
<keyword evidence="2" id="KW-1185">Reference proteome</keyword>
<reference evidence="1 2" key="1">
    <citation type="submission" date="2018-08" db="EMBL/GenBank/DDBJ databases">
        <title>Genomic Encyclopedia of Type Strains, Phase IV (KMG-IV): sequencing the most valuable type-strain genomes for metagenomic binning, comparative biology and taxonomic classification.</title>
        <authorList>
            <person name="Goeker M."/>
        </authorList>
    </citation>
    <scope>NUCLEOTIDE SEQUENCE [LARGE SCALE GENOMIC DNA]</scope>
    <source>
        <strain evidence="1 2">DSM 26022</strain>
    </source>
</reference>
<gene>
    <name evidence="1" type="ORF">DFR26_1763</name>
</gene>
<organism evidence="1 2">
    <name type="scientific">Paraperlucidibaca baekdonensis</name>
    <dbReference type="NCBI Taxonomy" id="748120"/>
    <lineage>
        <taxon>Bacteria</taxon>
        <taxon>Pseudomonadati</taxon>
        <taxon>Pseudomonadota</taxon>
        <taxon>Gammaproteobacteria</taxon>
        <taxon>Moraxellales</taxon>
        <taxon>Moraxellaceae</taxon>
        <taxon>Paraperlucidibaca</taxon>
    </lineage>
</organism>
<proteinExistence type="predicted"/>
<comment type="caution">
    <text evidence="1">The sequence shown here is derived from an EMBL/GenBank/DDBJ whole genome shotgun (WGS) entry which is preliminary data.</text>
</comment>